<name>A0A1N7PNG5_9BACL</name>
<dbReference type="InterPro" id="IPR029787">
    <property type="entry name" value="Nucleotide_cyclase"/>
</dbReference>
<dbReference type="Pfam" id="PF00563">
    <property type="entry name" value="EAL"/>
    <property type="match status" value="1"/>
</dbReference>
<feature type="transmembrane region" description="Helical" evidence="1">
    <location>
        <begin position="73"/>
        <end position="93"/>
    </location>
</feature>
<dbReference type="STRING" id="252246.SAMN05421799_11531"/>
<dbReference type="OrthoDB" id="9762141at2"/>
<dbReference type="InterPro" id="IPR035919">
    <property type="entry name" value="EAL_sf"/>
</dbReference>
<reference evidence="5" key="1">
    <citation type="submission" date="2017-01" db="EMBL/GenBank/DDBJ databases">
        <authorList>
            <person name="Varghese N."/>
            <person name="Submissions S."/>
        </authorList>
    </citation>
    <scope>NUCLEOTIDE SEQUENCE [LARGE SCALE GENOMIC DNA]</scope>
    <source>
        <strain evidence="5">DSM 16176</strain>
    </source>
</reference>
<evidence type="ECO:0000259" key="3">
    <source>
        <dbReference type="PROSITE" id="PS50887"/>
    </source>
</evidence>
<dbReference type="InterPro" id="IPR001633">
    <property type="entry name" value="EAL_dom"/>
</dbReference>
<dbReference type="NCBIfam" id="TIGR00254">
    <property type="entry name" value="GGDEF"/>
    <property type="match status" value="1"/>
</dbReference>
<sequence>MRAWLKWVLLKPLATEYRLLAYVISMQLIVLAMVAAIVWDAAGGVSALAHWEELLRTKGLPFLRTLAARPLQMTLWIAGVGTALVLAFSGFAYRELFIDLRQKRELRRRIVQESSRDALTGALNRAYFMDYFEYAIRTAMRDGDRLALFYLDLDRFEALNDALGYRAGDEVLRGVAGAWEGQKRDDDVLARVGSDEFALLVPHPGQELEVLNLANRLMASCRELDALSGRFELGACVGIVFFPEDGTSPDVLLRKAELAAKRAKRRGRHQVCFYRESVASGMSRPDRLRNELARAISRKEIYVAYQPIVEAESGRVTTLEALARWRHPEYGDVSPGEFLPLAEEARLMPILTRHILTEAVRDLAAWHALGLHVSLSVNVSAQDCQLYADLAEDLSAAVAAHRLSPGLVEVELTEQSLMEEGAEPLVRDLCAKGFRIALDDFGTGYASLAYLRRFQVSRIKIDRSYVARLFTNVYYERLLRAVMALARELGLAVTAEGVETEAQEAFLREIGVDRLQGFRYSAPVPMARVAEVAASLEGYAG</sequence>
<evidence type="ECO:0000256" key="1">
    <source>
        <dbReference type="SAM" id="Phobius"/>
    </source>
</evidence>
<dbReference type="CDD" id="cd01949">
    <property type="entry name" value="GGDEF"/>
    <property type="match status" value="1"/>
</dbReference>
<evidence type="ECO:0000259" key="2">
    <source>
        <dbReference type="PROSITE" id="PS50883"/>
    </source>
</evidence>
<dbReference type="SUPFAM" id="SSF55073">
    <property type="entry name" value="Nucleotide cyclase"/>
    <property type="match status" value="1"/>
</dbReference>
<dbReference type="SUPFAM" id="SSF141868">
    <property type="entry name" value="EAL domain-like"/>
    <property type="match status" value="1"/>
</dbReference>
<dbReference type="AlphaFoldDB" id="A0A1N7PNG5"/>
<keyword evidence="1" id="KW-0812">Transmembrane</keyword>
<evidence type="ECO:0000313" key="4">
    <source>
        <dbReference type="EMBL" id="SIT12155.1"/>
    </source>
</evidence>
<organism evidence="4 5">
    <name type="scientific">Alicyclobacillus vulcanalis</name>
    <dbReference type="NCBI Taxonomy" id="252246"/>
    <lineage>
        <taxon>Bacteria</taxon>
        <taxon>Bacillati</taxon>
        <taxon>Bacillota</taxon>
        <taxon>Bacilli</taxon>
        <taxon>Bacillales</taxon>
        <taxon>Alicyclobacillaceae</taxon>
        <taxon>Alicyclobacillus</taxon>
    </lineage>
</organism>
<dbReference type="InterPro" id="IPR000160">
    <property type="entry name" value="GGDEF_dom"/>
</dbReference>
<dbReference type="PANTHER" id="PTHR44757:SF2">
    <property type="entry name" value="BIOFILM ARCHITECTURE MAINTENANCE PROTEIN MBAA"/>
    <property type="match status" value="1"/>
</dbReference>
<dbReference type="InterPro" id="IPR052155">
    <property type="entry name" value="Biofilm_reg_signaling"/>
</dbReference>
<feature type="domain" description="GGDEF" evidence="3">
    <location>
        <begin position="144"/>
        <end position="276"/>
    </location>
</feature>
<dbReference type="CDD" id="cd01948">
    <property type="entry name" value="EAL"/>
    <property type="match status" value="1"/>
</dbReference>
<dbReference type="InterPro" id="IPR043128">
    <property type="entry name" value="Rev_trsase/Diguanyl_cyclase"/>
</dbReference>
<keyword evidence="1" id="KW-0472">Membrane</keyword>
<dbReference type="RefSeq" id="WP_076349075.1">
    <property type="nucleotide sequence ID" value="NZ_FTOO01000015.1"/>
</dbReference>
<dbReference type="PANTHER" id="PTHR44757">
    <property type="entry name" value="DIGUANYLATE CYCLASE DGCP"/>
    <property type="match status" value="1"/>
</dbReference>
<dbReference type="Gene3D" id="3.20.20.450">
    <property type="entry name" value="EAL domain"/>
    <property type="match status" value="1"/>
</dbReference>
<dbReference type="EMBL" id="FTOO01000015">
    <property type="protein sequence ID" value="SIT12155.1"/>
    <property type="molecule type" value="Genomic_DNA"/>
</dbReference>
<gene>
    <name evidence="4" type="ORF">SAMN05421799_11531</name>
</gene>
<protein>
    <submittedName>
        <fullName evidence="4">Diguanylate cyclase (GGDEF) domain-containing protein</fullName>
    </submittedName>
</protein>
<dbReference type="SMART" id="SM00052">
    <property type="entry name" value="EAL"/>
    <property type="match status" value="1"/>
</dbReference>
<dbReference type="Proteomes" id="UP000186156">
    <property type="component" value="Unassembled WGS sequence"/>
</dbReference>
<dbReference type="Pfam" id="PF00990">
    <property type="entry name" value="GGDEF"/>
    <property type="match status" value="1"/>
</dbReference>
<evidence type="ECO:0000313" key="5">
    <source>
        <dbReference type="Proteomes" id="UP000186156"/>
    </source>
</evidence>
<dbReference type="SMART" id="SM00267">
    <property type="entry name" value="GGDEF"/>
    <property type="match status" value="1"/>
</dbReference>
<dbReference type="PROSITE" id="PS50887">
    <property type="entry name" value="GGDEF"/>
    <property type="match status" value="1"/>
</dbReference>
<keyword evidence="1" id="KW-1133">Transmembrane helix</keyword>
<dbReference type="PROSITE" id="PS50883">
    <property type="entry name" value="EAL"/>
    <property type="match status" value="1"/>
</dbReference>
<feature type="transmembrane region" description="Helical" evidence="1">
    <location>
        <begin position="20"/>
        <end position="39"/>
    </location>
</feature>
<accession>A0A1N7PNG5</accession>
<dbReference type="Gene3D" id="3.30.70.270">
    <property type="match status" value="1"/>
</dbReference>
<keyword evidence="5" id="KW-1185">Reference proteome</keyword>
<proteinExistence type="predicted"/>
<feature type="domain" description="EAL" evidence="2">
    <location>
        <begin position="285"/>
        <end position="537"/>
    </location>
</feature>